<proteinExistence type="predicted"/>
<feature type="compositionally biased region" description="Polar residues" evidence="1">
    <location>
        <begin position="194"/>
        <end position="217"/>
    </location>
</feature>
<accession>A0A1M6B503</accession>
<evidence type="ECO:0000313" key="3">
    <source>
        <dbReference type="Proteomes" id="UP000184512"/>
    </source>
</evidence>
<feature type="compositionally biased region" description="Polar residues" evidence="1">
    <location>
        <begin position="1"/>
        <end position="10"/>
    </location>
</feature>
<name>A0A1M6B503_9ACTN</name>
<feature type="compositionally biased region" description="Basic residues" evidence="1">
    <location>
        <begin position="176"/>
        <end position="186"/>
    </location>
</feature>
<dbReference type="Proteomes" id="UP000184512">
    <property type="component" value="Unassembled WGS sequence"/>
</dbReference>
<dbReference type="EMBL" id="FQZG01000006">
    <property type="protein sequence ID" value="SHI43796.1"/>
    <property type="molecule type" value="Genomic_DNA"/>
</dbReference>
<reference evidence="2 3" key="1">
    <citation type="submission" date="2016-11" db="EMBL/GenBank/DDBJ databases">
        <authorList>
            <person name="Jaros S."/>
            <person name="Januszkiewicz K."/>
            <person name="Wedrychowicz H."/>
        </authorList>
    </citation>
    <scope>NUCLEOTIDE SEQUENCE [LARGE SCALE GENOMIC DNA]</scope>
    <source>
        <strain evidence="2 3">DSM 12906</strain>
    </source>
</reference>
<feature type="region of interest" description="Disordered" evidence="1">
    <location>
        <begin position="1"/>
        <end position="224"/>
    </location>
</feature>
<keyword evidence="3" id="KW-1185">Reference proteome</keyword>
<evidence type="ECO:0000313" key="2">
    <source>
        <dbReference type="EMBL" id="SHI43796.1"/>
    </source>
</evidence>
<dbReference type="AlphaFoldDB" id="A0A1M6B503"/>
<protein>
    <submittedName>
        <fullName evidence="2">Uncharacterized protein</fullName>
    </submittedName>
</protein>
<sequence length="224" mass="24606">MCDTYWTSAFNGGPLDSDGIRHGNGCPRPDGGPLDSQSTLRWVPPDGAPLDSRSTPIVVTTPRGSARPPRRVQLNQAVADTRRQTHQNRPLADPRPPTQPQHPTPPQAVADTRRQTHQNRPLADFRQSRPWTRSWTSRPGARVQIPSDRNANPQATTPTLQTETPTRQVGTPRPRSSTRTRARSVARRSVLGRPTTSCSRSLTRAETTQREASSSAISALKPSP</sequence>
<organism evidence="2 3">
    <name type="scientific">Tessaracoccus bendigoensis DSM 12906</name>
    <dbReference type="NCBI Taxonomy" id="1123357"/>
    <lineage>
        <taxon>Bacteria</taxon>
        <taxon>Bacillati</taxon>
        <taxon>Actinomycetota</taxon>
        <taxon>Actinomycetes</taxon>
        <taxon>Propionibacteriales</taxon>
        <taxon>Propionibacteriaceae</taxon>
        <taxon>Tessaracoccus</taxon>
    </lineage>
</organism>
<feature type="compositionally biased region" description="Pro residues" evidence="1">
    <location>
        <begin position="93"/>
        <end position="106"/>
    </location>
</feature>
<gene>
    <name evidence="2" type="ORF">SAMN02745244_00341</name>
</gene>
<evidence type="ECO:0000256" key="1">
    <source>
        <dbReference type="SAM" id="MobiDB-lite"/>
    </source>
</evidence>
<feature type="compositionally biased region" description="Low complexity" evidence="1">
    <location>
        <begin position="153"/>
        <end position="175"/>
    </location>
</feature>